<dbReference type="Gene3D" id="3.30.420.10">
    <property type="entry name" value="Ribonuclease H-like superfamily/Ribonuclease H"/>
    <property type="match status" value="1"/>
</dbReference>
<reference evidence="3" key="1">
    <citation type="journal article" date="2014" name="Int. J. Syst. Evol. Microbiol.">
        <title>Complete genome sequence of Corynebacterium casei LMG S-19264T (=DSM 44701T), isolated from a smear-ripened cheese.</title>
        <authorList>
            <consortium name="US DOE Joint Genome Institute (JGI-PGF)"/>
            <person name="Walter F."/>
            <person name="Albersmeier A."/>
            <person name="Kalinowski J."/>
            <person name="Ruckert C."/>
        </authorList>
    </citation>
    <scope>NUCLEOTIDE SEQUENCE</scope>
    <source>
        <strain evidence="3">JCM 4714</strain>
    </source>
</reference>
<feature type="domain" description="Integrase catalytic" evidence="2">
    <location>
        <begin position="1"/>
        <end position="142"/>
    </location>
</feature>
<dbReference type="PANTHER" id="PTHR35004">
    <property type="entry name" value="TRANSPOSASE RV3428C-RELATED"/>
    <property type="match status" value="1"/>
</dbReference>
<evidence type="ECO:0000256" key="1">
    <source>
        <dbReference type="SAM" id="MobiDB-lite"/>
    </source>
</evidence>
<proteinExistence type="predicted"/>
<dbReference type="InterPro" id="IPR012337">
    <property type="entry name" value="RNaseH-like_sf"/>
</dbReference>
<dbReference type="GO" id="GO:0015074">
    <property type="term" value="P:DNA integration"/>
    <property type="evidence" value="ECO:0007669"/>
    <property type="project" value="InterPro"/>
</dbReference>
<dbReference type="AlphaFoldDB" id="A0A918IPT3"/>
<organism evidence="3 4">
    <name type="scientific">Streptomyces alanosinicus</name>
    <dbReference type="NCBI Taxonomy" id="68171"/>
    <lineage>
        <taxon>Bacteria</taxon>
        <taxon>Bacillati</taxon>
        <taxon>Actinomycetota</taxon>
        <taxon>Actinomycetes</taxon>
        <taxon>Kitasatosporales</taxon>
        <taxon>Streptomycetaceae</taxon>
        <taxon>Streptomyces</taxon>
    </lineage>
</organism>
<comment type="caution">
    <text evidence="3">The sequence shown here is derived from an EMBL/GenBank/DDBJ whole genome shotgun (WGS) entry which is preliminary data.</text>
</comment>
<dbReference type="PROSITE" id="PS50994">
    <property type="entry name" value="INTEGRASE"/>
    <property type="match status" value="1"/>
</dbReference>
<dbReference type="PANTHER" id="PTHR35004:SF6">
    <property type="entry name" value="TRANSPOSASE"/>
    <property type="match status" value="1"/>
</dbReference>
<name>A0A918IPT3_9ACTN</name>
<accession>A0A918IPT3</accession>
<dbReference type="Proteomes" id="UP000655443">
    <property type="component" value="Unassembled WGS sequence"/>
</dbReference>
<evidence type="ECO:0000259" key="2">
    <source>
        <dbReference type="PROSITE" id="PS50994"/>
    </source>
</evidence>
<reference evidence="3" key="2">
    <citation type="submission" date="2020-09" db="EMBL/GenBank/DDBJ databases">
        <authorList>
            <person name="Sun Q."/>
            <person name="Ohkuma M."/>
        </authorList>
    </citation>
    <scope>NUCLEOTIDE SEQUENCE</scope>
    <source>
        <strain evidence="3">JCM 4714</strain>
    </source>
</reference>
<dbReference type="InterPro" id="IPR015378">
    <property type="entry name" value="Transposase-like_Mu_C"/>
</dbReference>
<dbReference type="Pfam" id="PF09299">
    <property type="entry name" value="Mu-transpos_C"/>
    <property type="match status" value="1"/>
</dbReference>
<dbReference type="Pfam" id="PF00665">
    <property type="entry name" value="rve"/>
    <property type="match status" value="1"/>
</dbReference>
<dbReference type="EMBL" id="BMVG01000138">
    <property type="protein sequence ID" value="GGW25865.1"/>
    <property type="molecule type" value="Genomic_DNA"/>
</dbReference>
<dbReference type="InterPro" id="IPR001584">
    <property type="entry name" value="Integrase_cat-core"/>
</dbReference>
<dbReference type="SUPFAM" id="SSF53098">
    <property type="entry name" value="Ribonuclease H-like"/>
    <property type="match status" value="1"/>
</dbReference>
<keyword evidence="4" id="KW-1185">Reference proteome</keyword>
<evidence type="ECO:0000313" key="3">
    <source>
        <dbReference type="EMBL" id="GGW25865.1"/>
    </source>
</evidence>
<protein>
    <recommendedName>
        <fullName evidence="2">Integrase catalytic domain-containing protein</fullName>
    </recommendedName>
</protein>
<sequence length="273" mass="30498">MFAFIDNHSRAIVGHRFGFAEDTVRLAAALRPALGARGVPETIYVDNGSCFVDAWLLRACASLAIKLTHSKPGRPQGRGKIERFFRTVRDQFLVELDDRRVGEIEHLTELNRLFAAWVETVYHRTVHTETGQAPIERWLRSIPKPLPLPSQADLREAFLWSEIRTVNKKSATVSLHSNTYDVDPMLVGMRVELVFDPFDLTDIEVRAAGKPVGKAVPQHVGRHTHPKAKPETPAEPAAPTGIDYLKVLEGEHAAATRKGINYASLIDDSREAR</sequence>
<gene>
    <name evidence="3" type="ORF">GCM10010339_95080</name>
</gene>
<dbReference type="GO" id="GO:0003676">
    <property type="term" value="F:nucleic acid binding"/>
    <property type="evidence" value="ECO:0007669"/>
    <property type="project" value="InterPro"/>
</dbReference>
<feature type="region of interest" description="Disordered" evidence="1">
    <location>
        <begin position="214"/>
        <end position="238"/>
    </location>
</feature>
<dbReference type="InterPro" id="IPR036397">
    <property type="entry name" value="RNaseH_sf"/>
</dbReference>
<evidence type="ECO:0000313" key="4">
    <source>
        <dbReference type="Proteomes" id="UP000655443"/>
    </source>
</evidence>